<dbReference type="AlphaFoldDB" id="A0A2N8KE27"/>
<comment type="similarity">
    <text evidence="1">Belongs to the UPF0065 (bug) family.</text>
</comment>
<dbReference type="RefSeq" id="WP_102774790.1">
    <property type="nucleotide sequence ID" value="NZ_POQS01000006.1"/>
</dbReference>
<name>A0A2N8KE27_9BURK</name>
<reference evidence="3 4" key="1">
    <citation type="submission" date="2018-01" db="EMBL/GenBank/DDBJ databases">
        <title>The draft genome of an aniline degradation strain ANB-1.</title>
        <authorList>
            <person name="Zhang L."/>
            <person name="Jiang J."/>
        </authorList>
    </citation>
    <scope>NUCLEOTIDE SEQUENCE [LARGE SCALE GENOMIC DNA]</scope>
    <source>
        <strain evidence="3 4">ANB-1</strain>
    </source>
</reference>
<dbReference type="EMBL" id="POQS01000006">
    <property type="protein sequence ID" value="PND31707.1"/>
    <property type="molecule type" value="Genomic_DNA"/>
</dbReference>
<evidence type="ECO:0000313" key="4">
    <source>
        <dbReference type="Proteomes" id="UP000235994"/>
    </source>
</evidence>
<feature type="chain" id="PRO_5014731155" evidence="2">
    <location>
        <begin position="24"/>
        <end position="322"/>
    </location>
</feature>
<gene>
    <name evidence="3" type="ORF">C1I89_23110</name>
</gene>
<dbReference type="Gene3D" id="3.40.190.150">
    <property type="entry name" value="Bordetella uptake gene, domain 1"/>
    <property type="match status" value="1"/>
</dbReference>
<comment type="caution">
    <text evidence="3">The sequence shown here is derived from an EMBL/GenBank/DDBJ whole genome shotgun (WGS) entry which is preliminary data.</text>
</comment>
<dbReference type="Proteomes" id="UP000235994">
    <property type="component" value="Unassembled WGS sequence"/>
</dbReference>
<dbReference type="PANTHER" id="PTHR42928">
    <property type="entry name" value="TRICARBOXYLATE-BINDING PROTEIN"/>
    <property type="match status" value="1"/>
</dbReference>
<protein>
    <submittedName>
        <fullName evidence="3">MFS transporter</fullName>
    </submittedName>
</protein>
<dbReference type="CDD" id="cd07012">
    <property type="entry name" value="PBP2_Bug_TTT"/>
    <property type="match status" value="1"/>
</dbReference>
<dbReference type="Gene3D" id="3.40.190.10">
    <property type="entry name" value="Periplasmic binding protein-like II"/>
    <property type="match status" value="1"/>
</dbReference>
<evidence type="ECO:0000256" key="1">
    <source>
        <dbReference type="ARBA" id="ARBA00006987"/>
    </source>
</evidence>
<dbReference type="Pfam" id="PF03401">
    <property type="entry name" value="TctC"/>
    <property type="match status" value="1"/>
</dbReference>
<sequence length="322" mass="34291">MMRTSFKLLATLVLGAAALSAQADTYPSRPIKVISPFPAGGATDVLTRVLAERMAKTLGQPMIVENKAGAGTSIGAAFVAREAPDGYTILMATNSTLVTNRYLYKDLPYDPDSFARIGMVGVGPLVLLSSPKRPFAGTQDVVAYAKQHPGKLTFATFGPGTSSHLAGELFKKRAGIDILHVPFKGATQALPALISGEVDLFFDMVATGMPQADAGKVKVFAITSPTRLPTQPKLATMAEQGYPDFDLTAWFSFVAPKGTPAPAMDKLRQALAETLQDEAIKKRMLEMGIDPRSGTPAELDRQIASEQPIVAQLVKQANMAPQ</sequence>
<dbReference type="InterPro" id="IPR005064">
    <property type="entry name" value="BUG"/>
</dbReference>
<evidence type="ECO:0000313" key="3">
    <source>
        <dbReference type="EMBL" id="PND31707.1"/>
    </source>
</evidence>
<dbReference type="InterPro" id="IPR042100">
    <property type="entry name" value="Bug_dom1"/>
</dbReference>
<organism evidence="3 4">
    <name type="scientific">Achromobacter pulmonis</name>
    <dbReference type="NCBI Taxonomy" id="1389932"/>
    <lineage>
        <taxon>Bacteria</taxon>
        <taxon>Pseudomonadati</taxon>
        <taxon>Pseudomonadota</taxon>
        <taxon>Betaproteobacteria</taxon>
        <taxon>Burkholderiales</taxon>
        <taxon>Alcaligenaceae</taxon>
        <taxon>Achromobacter</taxon>
    </lineage>
</organism>
<dbReference type="PIRSF" id="PIRSF017082">
    <property type="entry name" value="YflP"/>
    <property type="match status" value="1"/>
</dbReference>
<dbReference type="SUPFAM" id="SSF53850">
    <property type="entry name" value="Periplasmic binding protein-like II"/>
    <property type="match status" value="1"/>
</dbReference>
<keyword evidence="2" id="KW-0732">Signal</keyword>
<evidence type="ECO:0000256" key="2">
    <source>
        <dbReference type="SAM" id="SignalP"/>
    </source>
</evidence>
<keyword evidence="4" id="KW-1185">Reference proteome</keyword>
<feature type="signal peptide" evidence="2">
    <location>
        <begin position="1"/>
        <end position="23"/>
    </location>
</feature>
<accession>A0A2N8KE27</accession>
<dbReference type="PANTHER" id="PTHR42928:SF5">
    <property type="entry name" value="BLR1237 PROTEIN"/>
    <property type="match status" value="1"/>
</dbReference>
<proteinExistence type="inferred from homology"/>